<dbReference type="Proteomes" id="UP001056819">
    <property type="component" value="Chromosome"/>
</dbReference>
<reference evidence="1" key="1">
    <citation type="submission" date="2022-05" db="EMBL/GenBank/DDBJ databases">
        <title>Alysiella filiformis genome sequencing.</title>
        <authorList>
            <person name="Viehboeck T."/>
        </authorList>
    </citation>
    <scope>NUCLEOTIDE SEQUENCE</scope>
    <source>
        <strain evidence="1">DSM 2580</strain>
    </source>
</reference>
<organism evidence="1 2">
    <name type="scientific">Conchiformibius steedae DSM 2580</name>
    <dbReference type="NCBI Taxonomy" id="1121352"/>
    <lineage>
        <taxon>Bacteria</taxon>
        <taxon>Pseudomonadati</taxon>
        <taxon>Pseudomonadota</taxon>
        <taxon>Betaproteobacteria</taxon>
        <taxon>Neisseriales</taxon>
        <taxon>Neisseriaceae</taxon>
        <taxon>Conchiformibius</taxon>
    </lineage>
</organism>
<protein>
    <submittedName>
        <fullName evidence="1">Uncharacterized protein</fullName>
    </submittedName>
</protein>
<dbReference type="EMBL" id="CP097501">
    <property type="protein sequence ID" value="URD67214.1"/>
    <property type="molecule type" value="Genomic_DNA"/>
</dbReference>
<gene>
    <name evidence="1" type="ORF">LNQ82_08480</name>
</gene>
<name>A0AAE9HSD2_9NEIS</name>
<dbReference type="RefSeq" id="WP_027021128.1">
    <property type="nucleotide sequence ID" value="NZ_CP097501.1"/>
</dbReference>
<evidence type="ECO:0000313" key="2">
    <source>
        <dbReference type="Proteomes" id="UP001056819"/>
    </source>
</evidence>
<sequence length="204" mass="23517">MNDELLIKLEELLENTAKKINRKQFNNEPNYTAAFFGKLSGEKIEFDEQYIKFQFSVSNDRGRSSAESHTGIDIGMVFKWHDAAGTFEKAVLVQAKNNVLKLQRDRDLECQCKKMSDITEHYVVMDCPYDCSIPKVYFSKSNEPPFWDVNKSVDLFNYLKDYVFKCTQGDISDKVIQGAKDSTRQLLIETNIPKPTLTKKEKSS</sequence>
<proteinExistence type="predicted"/>
<evidence type="ECO:0000313" key="1">
    <source>
        <dbReference type="EMBL" id="URD67214.1"/>
    </source>
</evidence>
<dbReference type="AlphaFoldDB" id="A0AAE9HSD2"/>
<accession>A0AAE9HSD2</accession>